<comment type="subcellular location">
    <subcellularLocation>
        <location evidence="1">Membrane</location>
        <topology evidence="1">Multi-pass membrane protein</topology>
    </subcellularLocation>
</comment>
<evidence type="ECO:0000256" key="3">
    <source>
        <dbReference type="ARBA" id="ARBA00022989"/>
    </source>
</evidence>
<evidence type="ECO:0000256" key="2">
    <source>
        <dbReference type="ARBA" id="ARBA00022692"/>
    </source>
</evidence>
<feature type="transmembrane region" description="Helical" evidence="5">
    <location>
        <begin position="52"/>
        <end position="75"/>
    </location>
</feature>
<dbReference type="PANTHER" id="PTHR43220">
    <property type="match status" value="1"/>
</dbReference>
<keyword evidence="2 5" id="KW-0812">Transmembrane</keyword>
<dbReference type="GO" id="GO:0016020">
    <property type="term" value="C:membrane"/>
    <property type="evidence" value="ECO:0007669"/>
    <property type="project" value="UniProtKB-SubCell"/>
</dbReference>
<reference evidence="6" key="1">
    <citation type="journal article" date="2023" name="Mol. Biol. Evol.">
        <title>Third-Generation Sequencing Reveals the Adaptive Role of the Epigenome in Three Deep-Sea Polychaetes.</title>
        <authorList>
            <person name="Perez M."/>
            <person name="Aroh O."/>
            <person name="Sun Y."/>
            <person name="Lan Y."/>
            <person name="Juniper S.K."/>
            <person name="Young C.R."/>
            <person name="Angers B."/>
            <person name="Qian P.Y."/>
        </authorList>
    </citation>
    <scope>NUCLEOTIDE SEQUENCE</scope>
    <source>
        <strain evidence="6">R07B-5</strain>
    </source>
</reference>
<sequence length="93" mass="10384">MSPNWFLNMAAPILNIPVHLFFLSVFIGLMPYNYMCVETGCLLSQLTNIDDMFSIGTIVKLATVALVAVVPGLLLRKYHASRSRSNTDKHKTI</sequence>
<evidence type="ECO:0000256" key="5">
    <source>
        <dbReference type="SAM" id="Phobius"/>
    </source>
</evidence>
<evidence type="ECO:0000256" key="1">
    <source>
        <dbReference type="ARBA" id="ARBA00004141"/>
    </source>
</evidence>
<evidence type="ECO:0000313" key="7">
    <source>
        <dbReference type="Proteomes" id="UP001209878"/>
    </source>
</evidence>
<proteinExistence type="predicted"/>
<evidence type="ECO:0000256" key="4">
    <source>
        <dbReference type="ARBA" id="ARBA00023136"/>
    </source>
</evidence>
<accession>A0AAD9MS86</accession>
<dbReference type="Proteomes" id="UP001209878">
    <property type="component" value="Unassembled WGS sequence"/>
</dbReference>
<comment type="caution">
    <text evidence="6">The sequence shown here is derived from an EMBL/GenBank/DDBJ whole genome shotgun (WGS) entry which is preliminary data.</text>
</comment>
<protein>
    <submittedName>
        <fullName evidence="6">Uncharacterized protein</fullName>
    </submittedName>
</protein>
<evidence type="ECO:0000313" key="6">
    <source>
        <dbReference type="EMBL" id="KAK2141941.1"/>
    </source>
</evidence>
<dbReference type="AlphaFoldDB" id="A0AAD9MS86"/>
<keyword evidence="4 5" id="KW-0472">Membrane</keyword>
<gene>
    <name evidence="6" type="ORF">NP493_5056g00003</name>
</gene>
<dbReference type="PANTHER" id="PTHR43220:SF21">
    <property type="entry name" value="TRANSMEMBRANE PROTEIN 41A"/>
    <property type="match status" value="1"/>
</dbReference>
<organism evidence="6 7">
    <name type="scientific">Ridgeia piscesae</name>
    <name type="common">Tubeworm</name>
    <dbReference type="NCBI Taxonomy" id="27915"/>
    <lineage>
        <taxon>Eukaryota</taxon>
        <taxon>Metazoa</taxon>
        <taxon>Spiralia</taxon>
        <taxon>Lophotrochozoa</taxon>
        <taxon>Annelida</taxon>
        <taxon>Polychaeta</taxon>
        <taxon>Sedentaria</taxon>
        <taxon>Canalipalpata</taxon>
        <taxon>Sabellida</taxon>
        <taxon>Siboglinidae</taxon>
        <taxon>Ridgeia</taxon>
    </lineage>
</organism>
<dbReference type="InterPro" id="IPR045014">
    <property type="entry name" value="TM41A/B"/>
</dbReference>
<keyword evidence="7" id="KW-1185">Reference proteome</keyword>
<keyword evidence="3 5" id="KW-1133">Transmembrane helix</keyword>
<feature type="transmembrane region" description="Helical" evidence="5">
    <location>
        <begin position="12"/>
        <end position="32"/>
    </location>
</feature>
<name>A0AAD9MS86_RIDPI</name>
<dbReference type="EMBL" id="JAODUO010005039">
    <property type="protein sequence ID" value="KAK2141941.1"/>
    <property type="molecule type" value="Genomic_DNA"/>
</dbReference>